<gene>
    <name evidence="6" type="ORF">M1O15_05715</name>
</gene>
<feature type="transmembrane region" description="Helical" evidence="5">
    <location>
        <begin position="72"/>
        <end position="90"/>
    </location>
</feature>
<name>A0ABT0I6F1_9ACTN</name>
<keyword evidence="4 5" id="KW-0472">Membrane</keyword>
<sequence>MDTAFVIVTLVTVLANAAIAVADLRGAAFVRANSAEVGVPRDWLWWLGALKGAGAAGLLLGLLGVPWVGEAAAVGLVLFFTGAVIAHVRAGVYRNMAFPGGFLCLAAAVLVLGAAAR</sequence>
<dbReference type="Proteomes" id="UP001522868">
    <property type="component" value="Unassembled WGS sequence"/>
</dbReference>
<evidence type="ECO:0000256" key="3">
    <source>
        <dbReference type="ARBA" id="ARBA00022989"/>
    </source>
</evidence>
<dbReference type="EMBL" id="JALPTH010000004">
    <property type="protein sequence ID" value="MCK8676898.1"/>
    <property type="molecule type" value="Genomic_DNA"/>
</dbReference>
<feature type="transmembrane region" description="Helical" evidence="5">
    <location>
        <begin position="44"/>
        <end position="65"/>
    </location>
</feature>
<comment type="caution">
    <text evidence="6">The sequence shown here is derived from an EMBL/GenBank/DDBJ whole genome shotgun (WGS) entry which is preliminary data.</text>
</comment>
<reference evidence="6 7" key="1">
    <citation type="submission" date="2022-04" db="EMBL/GenBank/DDBJ databases">
        <title>Streptomyces sp. nov. LCR6-01 isolated from Lichen of Dirinaria sp.</title>
        <authorList>
            <person name="Kanchanasin P."/>
            <person name="Tanasupawat S."/>
            <person name="Phongsopitanun W."/>
        </authorList>
    </citation>
    <scope>NUCLEOTIDE SEQUENCE [LARGE SCALE GENOMIC DNA]</scope>
    <source>
        <strain evidence="6 7">LCR6-01</strain>
    </source>
</reference>
<evidence type="ECO:0000313" key="7">
    <source>
        <dbReference type="Proteomes" id="UP001522868"/>
    </source>
</evidence>
<evidence type="ECO:0000256" key="1">
    <source>
        <dbReference type="ARBA" id="ARBA00004141"/>
    </source>
</evidence>
<accession>A0ABT0I6F1</accession>
<keyword evidence="7" id="KW-1185">Reference proteome</keyword>
<dbReference type="Pfam" id="PF13564">
    <property type="entry name" value="DoxX_2"/>
    <property type="match status" value="1"/>
</dbReference>
<protein>
    <submittedName>
        <fullName evidence="6">DoxX family protein</fullName>
    </submittedName>
</protein>
<evidence type="ECO:0000313" key="6">
    <source>
        <dbReference type="EMBL" id="MCK8676898.1"/>
    </source>
</evidence>
<evidence type="ECO:0000256" key="5">
    <source>
        <dbReference type="SAM" id="Phobius"/>
    </source>
</evidence>
<evidence type="ECO:0000256" key="2">
    <source>
        <dbReference type="ARBA" id="ARBA00022692"/>
    </source>
</evidence>
<dbReference type="RefSeq" id="WP_248632112.1">
    <property type="nucleotide sequence ID" value="NZ_JALPTH010000004.1"/>
</dbReference>
<proteinExistence type="predicted"/>
<organism evidence="6 7">
    <name type="scientific">Streptomyces lichenis</name>
    <dbReference type="NCBI Taxonomy" id="2306967"/>
    <lineage>
        <taxon>Bacteria</taxon>
        <taxon>Bacillati</taxon>
        <taxon>Actinomycetota</taxon>
        <taxon>Actinomycetes</taxon>
        <taxon>Kitasatosporales</taxon>
        <taxon>Streptomycetaceae</taxon>
        <taxon>Streptomyces</taxon>
    </lineage>
</organism>
<keyword evidence="2 5" id="KW-0812">Transmembrane</keyword>
<evidence type="ECO:0000256" key="4">
    <source>
        <dbReference type="ARBA" id="ARBA00023136"/>
    </source>
</evidence>
<dbReference type="InterPro" id="IPR032808">
    <property type="entry name" value="DoxX"/>
</dbReference>
<comment type="subcellular location">
    <subcellularLocation>
        <location evidence="1">Membrane</location>
        <topology evidence="1">Multi-pass membrane protein</topology>
    </subcellularLocation>
</comment>
<feature type="transmembrane region" description="Helical" evidence="5">
    <location>
        <begin position="96"/>
        <end position="116"/>
    </location>
</feature>
<keyword evidence="3 5" id="KW-1133">Transmembrane helix</keyword>